<dbReference type="InterPro" id="IPR016024">
    <property type="entry name" value="ARM-type_fold"/>
</dbReference>
<name>A0A7W7YGS0_9BACT</name>
<evidence type="ECO:0000313" key="4">
    <source>
        <dbReference type="Proteomes" id="UP000590740"/>
    </source>
</evidence>
<dbReference type="EMBL" id="JACHIG010000025">
    <property type="protein sequence ID" value="MBB5035712.1"/>
    <property type="molecule type" value="Genomic_DNA"/>
</dbReference>
<evidence type="ECO:0000256" key="1">
    <source>
        <dbReference type="SAM" id="MobiDB-lite"/>
    </source>
</evidence>
<protein>
    <recommendedName>
        <fullName evidence="5">HEAT repeat domain-containing protein</fullName>
    </recommendedName>
</protein>
<feature type="region of interest" description="Disordered" evidence="1">
    <location>
        <begin position="301"/>
        <end position="353"/>
    </location>
</feature>
<evidence type="ECO:0000256" key="2">
    <source>
        <dbReference type="SAM" id="SignalP"/>
    </source>
</evidence>
<reference evidence="3 4" key="1">
    <citation type="submission" date="2020-08" db="EMBL/GenBank/DDBJ databases">
        <title>Genomic Encyclopedia of Type Strains, Phase IV (KMG-IV): sequencing the most valuable type-strain genomes for metagenomic binning, comparative biology and taxonomic classification.</title>
        <authorList>
            <person name="Goeker M."/>
        </authorList>
    </citation>
    <scope>NUCLEOTIDE SEQUENCE [LARGE SCALE GENOMIC DNA]</scope>
    <source>
        <strain evidence="3 4">DSM 12252</strain>
    </source>
</reference>
<dbReference type="AlphaFoldDB" id="A0A7W7YGS0"/>
<organism evidence="3 4">
    <name type="scientific">Prosthecobacter vanneervenii</name>
    <dbReference type="NCBI Taxonomy" id="48466"/>
    <lineage>
        <taxon>Bacteria</taxon>
        <taxon>Pseudomonadati</taxon>
        <taxon>Verrucomicrobiota</taxon>
        <taxon>Verrucomicrobiia</taxon>
        <taxon>Verrucomicrobiales</taxon>
        <taxon>Verrucomicrobiaceae</taxon>
        <taxon>Prosthecobacter</taxon>
    </lineage>
</organism>
<evidence type="ECO:0000313" key="3">
    <source>
        <dbReference type="EMBL" id="MBB5035712.1"/>
    </source>
</evidence>
<evidence type="ECO:0008006" key="5">
    <source>
        <dbReference type="Google" id="ProtNLM"/>
    </source>
</evidence>
<feature type="signal peptide" evidence="2">
    <location>
        <begin position="1"/>
        <end position="18"/>
    </location>
</feature>
<dbReference type="SUPFAM" id="SSF48371">
    <property type="entry name" value="ARM repeat"/>
    <property type="match status" value="1"/>
</dbReference>
<feature type="chain" id="PRO_5030762269" description="HEAT repeat domain-containing protein" evidence="2">
    <location>
        <begin position="19"/>
        <end position="619"/>
    </location>
</feature>
<dbReference type="Proteomes" id="UP000590740">
    <property type="component" value="Unassembled WGS sequence"/>
</dbReference>
<proteinExistence type="predicted"/>
<accession>A0A7W7YGS0</accession>
<sequence length="619" mass="68438">MKKHLFHPALLAALFALVGVQLMRGQTAREMPEQEVKGRAEIRRLASSSSADDRHSAVLQLAASYMDYRLLWQLMNDDAPDVRLAAIGAMTWESCTAQADQPLSAELAQKMAAMLEKEVTPERIRAVFEHGSAKDHDSGLITAAAETLNYLYLHHPVQQSPADYAAWQRRVLRPLFLAAAGGSGKGAPSAQRHACMMNLFRHFNDPALLAETLPVVLQKLDSPATPAGWLGGTLSVLWHHPLLGRDGPLHLMLFTQMAPRLEPLRRRILDATEEAQYQEAVSLIFSGYAGDIRTVREKLPVISGKQQPETAQAAPAADQAAGSGATAAEAPDGKMAQPQPPASLSSEQRQQKRAELMRLAASTAVQDRISAAEEMVSGGIDTGLFRKLLHDPTHEVSAVAMDALVDACHEKPCLIPLEEARKMAALLEPEVTEERITTLHEGKDAQEVEHRVYMTCRAALALNQLYRQYALLPSTSSYGHWQEEVLRTLVIYLAGDYRDPLGKNDDLVLEALRAITDPAALLHTTELLREYPNLDDITATRQLYYVEALWTHPLLGEGRPMNLVLLQQLAPVWEPVRDHILRNTRDKDRPDPKAAGLLQRMDAAYGKARQQLDLRPAVK</sequence>
<dbReference type="RefSeq" id="WP_184344780.1">
    <property type="nucleotide sequence ID" value="NZ_JACHIG010000025.1"/>
</dbReference>
<feature type="compositionally biased region" description="Low complexity" evidence="1">
    <location>
        <begin position="309"/>
        <end position="330"/>
    </location>
</feature>
<keyword evidence="2" id="KW-0732">Signal</keyword>
<comment type="caution">
    <text evidence="3">The sequence shown here is derived from an EMBL/GenBank/DDBJ whole genome shotgun (WGS) entry which is preliminary data.</text>
</comment>
<gene>
    <name evidence="3" type="ORF">HNQ65_005326</name>
</gene>
<keyword evidence="4" id="KW-1185">Reference proteome</keyword>